<evidence type="ECO:0000256" key="3">
    <source>
        <dbReference type="ARBA" id="ARBA00038275"/>
    </source>
</evidence>
<dbReference type="InterPro" id="IPR051966">
    <property type="entry name" value="RPAP3"/>
</dbReference>
<feature type="region of interest" description="Disordered" evidence="6">
    <location>
        <begin position="737"/>
        <end position="794"/>
    </location>
</feature>
<feature type="region of interest" description="Disordered" evidence="6">
    <location>
        <begin position="500"/>
        <end position="527"/>
    </location>
</feature>
<dbReference type="InterPro" id="IPR025986">
    <property type="entry name" value="RPAP3-like_C"/>
</dbReference>
<dbReference type="InterPro" id="IPR043504">
    <property type="entry name" value="Peptidase_S1_PA_chymotrypsin"/>
</dbReference>
<dbReference type="EMBL" id="JAWJWF010000046">
    <property type="protein sequence ID" value="KAK6624447.1"/>
    <property type="molecule type" value="Genomic_DNA"/>
</dbReference>
<dbReference type="InterPro" id="IPR019734">
    <property type="entry name" value="TPR_rpt"/>
</dbReference>
<feature type="compositionally biased region" description="Acidic residues" evidence="6">
    <location>
        <begin position="841"/>
        <end position="851"/>
    </location>
</feature>
<sequence>MSDVEGVLVSSIYNGNRTEISTTSGLVCGDGLVITTGTTLLPFLYGPLRNRLRNLILSSTSLRTNRSFQEIEFHVYRENKSSRDGIEGEGKPLISTRSRLVAVWKCPLLTESLNTVFRDWTIPNASESKDESSRDAKEMATVLVFLECETGANKYSNVDIVSSLGNLLKNLIEPLRGTPVEVISTPFGNQMFANSVSRGILSNVVGSEGCLLLTDARTVPGCEGGPILSVKNPRIQEERGRLIGLVSCPVTWWRGEWVGLTLGISLLPILKNLFQHHTNGFDLLKLPHYTTSGKYAPDLPLDEFVVLVQGEIAWGSGVVFDSRTSTSVSVFWKTKRFPARVVYRTTDDLAYDLAVIRLKDETFTTGVEFSEGSVKPGDEVIAAGFPFFSEKEEPDLRPSVVRGCISRVHPCRLQTTCCIQSGYSGGPLLKNGKLLAVVVLLVSSVLPQNMGYILINCIALRPKMDKAFKIQMDVKNNAQDLQNYVLDLNNWEKEMKEKELELAKQSPNNRDFPPPRNKIKRNKPISEKSATNCKAKKISGYDYSAWDKYDVDKACAELDEENESETPVNDENNSIAAANNENESDKDEEDDEDDEDKLSLIDKAFYEKEMGNQFVKKEQWNNAIRCYTNAINYDSKNAVYYANRSLCFLKLKKSAEVDATTAIQLDKNYIKAYQRRGYARLGLGQNMEAQSDFEEVLRLEPNNTLMKLEINKINEKGKKESNTKAFNHSNLFKSEVPKKLSKSVEPPKIKAGGSNKNETVKSSPVKSPVETSDKTEQKADSRQLNKGDGDKKGEQIIKKEKSVFKELPSYCKVVYPVQIPPHKRSKEPLRRIEITEKDDFDYYDNKDDDDDDGRKEVECGTNSSNIVNQNESDKKVITNVQKYDEYDHIKITRAAAEIPRTSVQFQNCWKYISRNPQEAYNYLNRISGKLTSIFENSLESNIFSDMLSFLATDCPEKELSVVYSILSNLSKVKRFSSMTMFMSKEDKANVTKCIMDLQNIKSENDLSELKRLYELQ</sequence>
<dbReference type="PROSITE" id="PS50005">
    <property type="entry name" value="TPR"/>
    <property type="match status" value="1"/>
</dbReference>
<dbReference type="PANTHER" id="PTHR46423:SF1">
    <property type="entry name" value="RNA POLYMERASE II-ASSOCIATED PROTEIN 3"/>
    <property type="match status" value="1"/>
</dbReference>
<evidence type="ECO:0000256" key="4">
    <source>
        <dbReference type="ARBA" id="ARBA00040133"/>
    </source>
</evidence>
<reference evidence="8 9" key="1">
    <citation type="submission" date="2023-09" db="EMBL/GenBank/DDBJ databases">
        <title>Genomes of two closely related lineages of the louse Polyplax serrata with different host specificities.</title>
        <authorList>
            <person name="Martinu J."/>
            <person name="Tarabai H."/>
            <person name="Stefka J."/>
            <person name="Hypsa V."/>
        </authorList>
    </citation>
    <scope>NUCLEOTIDE SEQUENCE [LARGE SCALE GENOMIC DNA]</scope>
    <source>
        <strain evidence="8">98ZLc_SE</strain>
    </source>
</reference>
<dbReference type="SUPFAM" id="SSF50494">
    <property type="entry name" value="Trypsin-like serine proteases"/>
    <property type="match status" value="2"/>
</dbReference>
<dbReference type="PANTHER" id="PTHR46423">
    <property type="entry name" value="RNA POLYMERASE II-ASSOCIATED PROTEIN 3"/>
    <property type="match status" value="1"/>
</dbReference>
<evidence type="ECO:0000313" key="8">
    <source>
        <dbReference type="EMBL" id="KAK6624447.1"/>
    </source>
</evidence>
<evidence type="ECO:0000256" key="5">
    <source>
        <dbReference type="PROSITE-ProRule" id="PRU00339"/>
    </source>
</evidence>
<feature type="domain" description="RNA-polymerase II-associated protein 3-like C-terminal" evidence="7">
    <location>
        <begin position="899"/>
        <end position="987"/>
    </location>
</feature>
<feature type="compositionally biased region" description="Acidic residues" evidence="6">
    <location>
        <begin position="582"/>
        <end position="596"/>
    </location>
</feature>
<dbReference type="SUPFAM" id="SSF48452">
    <property type="entry name" value="TPR-like"/>
    <property type="match status" value="1"/>
</dbReference>
<dbReference type="InterPro" id="IPR011990">
    <property type="entry name" value="TPR-like_helical_dom_sf"/>
</dbReference>
<organism evidence="8 9">
    <name type="scientific">Polyplax serrata</name>
    <name type="common">Common mouse louse</name>
    <dbReference type="NCBI Taxonomy" id="468196"/>
    <lineage>
        <taxon>Eukaryota</taxon>
        <taxon>Metazoa</taxon>
        <taxon>Ecdysozoa</taxon>
        <taxon>Arthropoda</taxon>
        <taxon>Hexapoda</taxon>
        <taxon>Insecta</taxon>
        <taxon>Pterygota</taxon>
        <taxon>Neoptera</taxon>
        <taxon>Paraneoptera</taxon>
        <taxon>Psocodea</taxon>
        <taxon>Troctomorpha</taxon>
        <taxon>Phthiraptera</taxon>
        <taxon>Anoplura</taxon>
        <taxon>Polyplacidae</taxon>
        <taxon>Polyplax</taxon>
    </lineage>
</organism>
<keyword evidence="1" id="KW-0677">Repeat</keyword>
<dbReference type="Proteomes" id="UP001359485">
    <property type="component" value="Unassembled WGS sequence"/>
</dbReference>
<feature type="compositionally biased region" description="Basic and acidic residues" evidence="6">
    <location>
        <begin position="771"/>
        <end position="794"/>
    </location>
</feature>
<dbReference type="Gene3D" id="2.40.10.120">
    <property type="match status" value="1"/>
</dbReference>
<dbReference type="Pfam" id="PF13365">
    <property type="entry name" value="Trypsin_2"/>
    <property type="match status" value="1"/>
</dbReference>
<keyword evidence="2 5" id="KW-0802">TPR repeat</keyword>
<dbReference type="InterPro" id="IPR009003">
    <property type="entry name" value="Peptidase_S1_PA"/>
</dbReference>
<evidence type="ECO:0000256" key="1">
    <source>
        <dbReference type="ARBA" id="ARBA00022737"/>
    </source>
</evidence>
<keyword evidence="9" id="KW-1185">Reference proteome</keyword>
<comment type="caution">
    <text evidence="8">The sequence shown here is derived from an EMBL/GenBank/DDBJ whole genome shotgun (WGS) entry which is preliminary data.</text>
</comment>
<evidence type="ECO:0000313" key="9">
    <source>
        <dbReference type="Proteomes" id="UP001359485"/>
    </source>
</evidence>
<proteinExistence type="inferred from homology"/>
<dbReference type="SMART" id="SM00028">
    <property type="entry name" value="TPR"/>
    <property type="match status" value="3"/>
</dbReference>
<dbReference type="Gene3D" id="1.25.40.10">
    <property type="entry name" value="Tetratricopeptide repeat domain"/>
    <property type="match status" value="1"/>
</dbReference>
<protein>
    <recommendedName>
        <fullName evidence="4">RNA polymerase II-associated protein 3</fullName>
    </recommendedName>
</protein>
<accession>A0ABR1APN5</accession>
<dbReference type="Pfam" id="PF13877">
    <property type="entry name" value="RPAP3_C"/>
    <property type="match status" value="1"/>
</dbReference>
<feature type="compositionally biased region" description="Polar residues" evidence="6">
    <location>
        <begin position="754"/>
        <end position="765"/>
    </location>
</feature>
<evidence type="ECO:0000256" key="2">
    <source>
        <dbReference type="ARBA" id="ARBA00022803"/>
    </source>
</evidence>
<evidence type="ECO:0000259" key="7">
    <source>
        <dbReference type="Pfam" id="PF13877"/>
    </source>
</evidence>
<feature type="repeat" description="TPR" evidence="5">
    <location>
        <begin position="670"/>
        <end position="703"/>
    </location>
</feature>
<feature type="compositionally biased region" description="Low complexity" evidence="6">
    <location>
        <begin position="569"/>
        <end position="581"/>
    </location>
</feature>
<feature type="region of interest" description="Disordered" evidence="6">
    <location>
        <begin position="841"/>
        <end position="860"/>
    </location>
</feature>
<feature type="region of interest" description="Disordered" evidence="6">
    <location>
        <begin position="558"/>
        <end position="596"/>
    </location>
</feature>
<dbReference type="Gene3D" id="2.40.10.10">
    <property type="entry name" value="Trypsin-like serine proteases"/>
    <property type="match status" value="1"/>
</dbReference>
<gene>
    <name evidence="8" type="ORF">RUM44_011306</name>
</gene>
<name>A0ABR1APN5_POLSC</name>
<evidence type="ECO:0000256" key="6">
    <source>
        <dbReference type="SAM" id="MobiDB-lite"/>
    </source>
</evidence>
<comment type="similarity">
    <text evidence="3">Belongs to the RPAP3 family.</text>
</comment>